<keyword evidence="3" id="KW-1185">Reference proteome</keyword>
<gene>
    <name evidence="2" type="ORF">LWI29_015917</name>
</gene>
<reference evidence="2" key="2">
    <citation type="submission" date="2023-06" db="EMBL/GenBank/DDBJ databases">
        <authorList>
            <person name="Swenson N.G."/>
            <person name="Wegrzyn J.L."/>
            <person name="Mcevoy S.L."/>
        </authorList>
    </citation>
    <scope>NUCLEOTIDE SEQUENCE</scope>
    <source>
        <strain evidence="2">NS2018</strain>
        <tissue evidence="2">Leaf</tissue>
    </source>
</reference>
<evidence type="ECO:0000313" key="2">
    <source>
        <dbReference type="EMBL" id="KAK0581613.1"/>
    </source>
</evidence>
<comment type="caution">
    <text evidence="2">The sequence shown here is derived from an EMBL/GenBank/DDBJ whole genome shotgun (WGS) entry which is preliminary data.</text>
</comment>
<dbReference type="Proteomes" id="UP001168877">
    <property type="component" value="Unassembled WGS sequence"/>
</dbReference>
<sequence length="122" mass="13749">MAGCEEREKRVKCYFFGIGFVTMGDGGASGGLLGLGPADMAHNADSPTWFKDRENQPHEISGIHRDAYHGSQTVEGLWKKPWLKPHLTNRDPRSGESLELIADDTVVHQPRPRLRPREERPF</sequence>
<dbReference type="EMBL" id="JAUESC010000384">
    <property type="protein sequence ID" value="KAK0581613.1"/>
    <property type="molecule type" value="Genomic_DNA"/>
</dbReference>
<organism evidence="2 3">
    <name type="scientific">Acer saccharum</name>
    <name type="common">Sugar maple</name>
    <dbReference type="NCBI Taxonomy" id="4024"/>
    <lineage>
        <taxon>Eukaryota</taxon>
        <taxon>Viridiplantae</taxon>
        <taxon>Streptophyta</taxon>
        <taxon>Embryophyta</taxon>
        <taxon>Tracheophyta</taxon>
        <taxon>Spermatophyta</taxon>
        <taxon>Magnoliopsida</taxon>
        <taxon>eudicotyledons</taxon>
        <taxon>Gunneridae</taxon>
        <taxon>Pentapetalae</taxon>
        <taxon>rosids</taxon>
        <taxon>malvids</taxon>
        <taxon>Sapindales</taxon>
        <taxon>Sapindaceae</taxon>
        <taxon>Hippocastanoideae</taxon>
        <taxon>Acereae</taxon>
        <taxon>Acer</taxon>
    </lineage>
</organism>
<dbReference type="AlphaFoldDB" id="A0AA39RYX8"/>
<reference evidence="2" key="1">
    <citation type="journal article" date="2022" name="Plant J.">
        <title>Strategies of tolerance reflected in two North American maple genomes.</title>
        <authorList>
            <person name="McEvoy S.L."/>
            <person name="Sezen U.U."/>
            <person name="Trouern-Trend A."/>
            <person name="McMahon S.M."/>
            <person name="Schaberg P.G."/>
            <person name="Yang J."/>
            <person name="Wegrzyn J.L."/>
            <person name="Swenson N.G."/>
        </authorList>
    </citation>
    <scope>NUCLEOTIDE SEQUENCE</scope>
    <source>
        <strain evidence="2">NS2018</strain>
    </source>
</reference>
<name>A0AA39RYX8_ACESA</name>
<protein>
    <submittedName>
        <fullName evidence="2">Uncharacterized protein</fullName>
    </submittedName>
</protein>
<feature type="region of interest" description="Disordered" evidence="1">
    <location>
        <begin position="82"/>
        <end position="122"/>
    </location>
</feature>
<accession>A0AA39RYX8</accession>
<proteinExistence type="predicted"/>
<evidence type="ECO:0000313" key="3">
    <source>
        <dbReference type="Proteomes" id="UP001168877"/>
    </source>
</evidence>
<evidence type="ECO:0000256" key="1">
    <source>
        <dbReference type="SAM" id="MobiDB-lite"/>
    </source>
</evidence>